<reference evidence="13 14" key="1">
    <citation type="submission" date="2019-11" db="EMBL/GenBank/DDBJ databases">
        <title>Type strains purchased from KCTC, JCM and DSMZ.</title>
        <authorList>
            <person name="Lu H."/>
        </authorList>
    </citation>
    <scope>NUCLEOTIDE SEQUENCE [LARGE SCALE GENOMIC DNA]</scope>
    <source>
        <strain evidence="13 14">JCM 31587</strain>
    </source>
</reference>
<evidence type="ECO:0000256" key="6">
    <source>
        <dbReference type="ARBA" id="ARBA00023002"/>
    </source>
</evidence>
<evidence type="ECO:0000256" key="9">
    <source>
        <dbReference type="ARBA" id="ARBA00023136"/>
    </source>
</evidence>
<dbReference type="Pfam" id="PF01610">
    <property type="entry name" value="DDE_Tnp_ISL3"/>
    <property type="match status" value="1"/>
</dbReference>
<evidence type="ECO:0000256" key="1">
    <source>
        <dbReference type="ARBA" id="ARBA00004141"/>
    </source>
</evidence>
<dbReference type="CDD" id="cd03505">
    <property type="entry name" value="Delta9-FADS-like"/>
    <property type="match status" value="1"/>
</dbReference>
<evidence type="ECO:0000256" key="2">
    <source>
        <dbReference type="ARBA" id="ARBA00008749"/>
    </source>
</evidence>
<evidence type="ECO:0000259" key="12">
    <source>
        <dbReference type="Pfam" id="PF01610"/>
    </source>
</evidence>
<dbReference type="OrthoDB" id="9768289at2"/>
<dbReference type="GO" id="GO:0006631">
    <property type="term" value="P:fatty acid metabolic process"/>
    <property type="evidence" value="ECO:0007669"/>
    <property type="project" value="UniProtKB-KW"/>
</dbReference>
<evidence type="ECO:0000313" key="13">
    <source>
        <dbReference type="EMBL" id="MTW10059.1"/>
    </source>
</evidence>
<accession>A0A6L6QD21</accession>
<keyword evidence="7" id="KW-0408">Iron</keyword>
<evidence type="ECO:0000256" key="10">
    <source>
        <dbReference type="SAM" id="Phobius"/>
    </source>
</evidence>
<evidence type="ECO:0000256" key="5">
    <source>
        <dbReference type="ARBA" id="ARBA00022989"/>
    </source>
</evidence>
<proteinExistence type="inferred from homology"/>
<dbReference type="InterPro" id="IPR002560">
    <property type="entry name" value="Transposase_DDE"/>
</dbReference>
<keyword evidence="9 10" id="KW-0472">Membrane</keyword>
<sequence length="387" mass="43913">MTEGLLALSWWKLLLVGLVTTHVTIVAVTVYLHRCQTHRSLTLRPVVAHCFRFWLWLTTGMVTREWVAVHRCHHAHCETEKDPHSPVMVGINQVLWRGAELYRDATSDPALVDRYGGGGPADWLERRIYGRYTWQGVGLLLLIELVLFGAPGLTLWACQMMWIPFLAAGVVNGLGHYAGYRNYDCKEAATNIVPFGLLIGGEELHNNHHTFPTSAKFSVRWFELDIGWVYISLLRWLRLASLRRPPERLMRCAGQFVPTLVTLKLVLGNRAVLTRELTVLTLDVFQAERTGLAKVSPHAALLQTKRLLRRAPCRLTGGQRVELEQVIVHSARLSAMHVARQTLEKLWERSPATQEELLAVLQTWCVDAERSGPRPLQRFARQLASYG</sequence>
<evidence type="ECO:0000256" key="3">
    <source>
        <dbReference type="ARBA" id="ARBA00022692"/>
    </source>
</evidence>
<dbReference type="GO" id="GO:0016717">
    <property type="term" value="F:oxidoreductase activity, acting on paired donors, with oxidation of a pair of donors resulting in the reduction of molecular oxygen to two molecules of water"/>
    <property type="evidence" value="ECO:0007669"/>
    <property type="project" value="InterPro"/>
</dbReference>
<comment type="subcellular location">
    <subcellularLocation>
        <location evidence="1">Membrane</location>
        <topology evidence="1">Multi-pass membrane protein</topology>
    </subcellularLocation>
</comment>
<keyword evidence="3 10" id="KW-0812">Transmembrane</keyword>
<feature type="transmembrane region" description="Helical" evidence="10">
    <location>
        <begin position="136"/>
        <end position="156"/>
    </location>
</feature>
<keyword evidence="14" id="KW-1185">Reference proteome</keyword>
<protein>
    <submittedName>
        <fullName evidence="13">Acyl-CoA desaturase</fullName>
    </submittedName>
</protein>
<dbReference type="PANTHER" id="PTHR11351:SF33">
    <property type="entry name" value="DELTA-9 FATTY ACID DESATURASE, DESA"/>
    <property type="match status" value="1"/>
</dbReference>
<comment type="caution">
    <text evidence="13">The sequence shown here is derived from an EMBL/GenBank/DDBJ whole genome shotgun (WGS) entry which is preliminary data.</text>
</comment>
<dbReference type="Proteomes" id="UP000472320">
    <property type="component" value="Unassembled WGS sequence"/>
</dbReference>
<dbReference type="GO" id="GO:0016020">
    <property type="term" value="C:membrane"/>
    <property type="evidence" value="ECO:0007669"/>
    <property type="project" value="UniProtKB-SubCell"/>
</dbReference>
<keyword evidence="5 10" id="KW-1133">Transmembrane helix</keyword>
<dbReference type="EMBL" id="WNKX01000003">
    <property type="protein sequence ID" value="MTW10059.1"/>
    <property type="molecule type" value="Genomic_DNA"/>
</dbReference>
<evidence type="ECO:0000256" key="4">
    <source>
        <dbReference type="ARBA" id="ARBA00022832"/>
    </source>
</evidence>
<keyword evidence="6" id="KW-0560">Oxidoreductase</keyword>
<feature type="domain" description="Transposase IS204/IS1001/IS1096/IS1165 DDE" evidence="12">
    <location>
        <begin position="299"/>
        <end position="385"/>
    </location>
</feature>
<gene>
    <name evidence="13" type="ORF">GM658_05545</name>
</gene>
<evidence type="ECO:0000256" key="7">
    <source>
        <dbReference type="ARBA" id="ARBA00023004"/>
    </source>
</evidence>
<comment type="similarity">
    <text evidence="2">Belongs to the fatty acid desaturase type 2 family.</text>
</comment>
<keyword evidence="8" id="KW-0443">Lipid metabolism</keyword>
<organism evidence="13 14">
    <name type="scientific">Massilia eburnea</name>
    <dbReference type="NCBI Taxonomy" id="1776165"/>
    <lineage>
        <taxon>Bacteria</taxon>
        <taxon>Pseudomonadati</taxon>
        <taxon>Pseudomonadota</taxon>
        <taxon>Betaproteobacteria</taxon>
        <taxon>Burkholderiales</taxon>
        <taxon>Oxalobacteraceae</taxon>
        <taxon>Telluria group</taxon>
        <taxon>Massilia</taxon>
    </lineage>
</organism>
<evidence type="ECO:0000256" key="8">
    <source>
        <dbReference type="ARBA" id="ARBA00023098"/>
    </source>
</evidence>
<evidence type="ECO:0000313" key="14">
    <source>
        <dbReference type="Proteomes" id="UP000472320"/>
    </source>
</evidence>
<feature type="domain" description="Fatty acid desaturase" evidence="11">
    <location>
        <begin position="10"/>
        <end position="225"/>
    </location>
</feature>
<dbReference type="PANTHER" id="PTHR11351">
    <property type="entry name" value="ACYL-COA DESATURASE"/>
    <property type="match status" value="1"/>
</dbReference>
<dbReference type="InterPro" id="IPR005804">
    <property type="entry name" value="FA_desaturase_dom"/>
</dbReference>
<dbReference type="InterPro" id="IPR015876">
    <property type="entry name" value="Acyl-CoA_DS"/>
</dbReference>
<evidence type="ECO:0000259" key="11">
    <source>
        <dbReference type="Pfam" id="PF00487"/>
    </source>
</evidence>
<feature type="transmembrane region" description="Helical" evidence="10">
    <location>
        <begin position="12"/>
        <end position="32"/>
    </location>
</feature>
<keyword evidence="4" id="KW-0276">Fatty acid metabolism</keyword>
<dbReference type="AlphaFoldDB" id="A0A6L6QD21"/>
<dbReference type="Pfam" id="PF00487">
    <property type="entry name" value="FA_desaturase"/>
    <property type="match status" value="1"/>
</dbReference>
<name>A0A6L6QD21_9BURK</name>